<dbReference type="Proteomes" id="UP001141806">
    <property type="component" value="Unassembled WGS sequence"/>
</dbReference>
<proteinExistence type="predicted"/>
<organism evidence="1 2">
    <name type="scientific">Protea cynaroides</name>
    <dbReference type="NCBI Taxonomy" id="273540"/>
    <lineage>
        <taxon>Eukaryota</taxon>
        <taxon>Viridiplantae</taxon>
        <taxon>Streptophyta</taxon>
        <taxon>Embryophyta</taxon>
        <taxon>Tracheophyta</taxon>
        <taxon>Spermatophyta</taxon>
        <taxon>Magnoliopsida</taxon>
        <taxon>Proteales</taxon>
        <taxon>Proteaceae</taxon>
        <taxon>Protea</taxon>
    </lineage>
</organism>
<dbReference type="EMBL" id="JAMYWD010000011">
    <property type="protein sequence ID" value="KAJ4954278.1"/>
    <property type="molecule type" value="Genomic_DNA"/>
</dbReference>
<comment type="caution">
    <text evidence="1">The sequence shown here is derived from an EMBL/GenBank/DDBJ whole genome shotgun (WGS) entry which is preliminary data.</text>
</comment>
<evidence type="ECO:0000313" key="2">
    <source>
        <dbReference type="Proteomes" id="UP001141806"/>
    </source>
</evidence>
<protein>
    <submittedName>
        <fullName evidence="1">Uncharacterized protein</fullName>
    </submittedName>
</protein>
<evidence type="ECO:0000313" key="1">
    <source>
        <dbReference type="EMBL" id="KAJ4954278.1"/>
    </source>
</evidence>
<gene>
    <name evidence="1" type="ORF">NE237_011061</name>
</gene>
<accession>A0A9Q0GX71</accession>
<keyword evidence="2" id="KW-1185">Reference proteome</keyword>
<name>A0A9Q0GX71_9MAGN</name>
<reference evidence="1" key="1">
    <citation type="journal article" date="2023" name="Plant J.">
        <title>The genome of the king protea, Protea cynaroides.</title>
        <authorList>
            <person name="Chang J."/>
            <person name="Duong T.A."/>
            <person name="Schoeman C."/>
            <person name="Ma X."/>
            <person name="Roodt D."/>
            <person name="Barker N."/>
            <person name="Li Z."/>
            <person name="Van de Peer Y."/>
            <person name="Mizrachi E."/>
        </authorList>
    </citation>
    <scope>NUCLEOTIDE SEQUENCE</scope>
    <source>
        <tissue evidence="1">Young leaves</tissue>
    </source>
</reference>
<dbReference type="AlphaFoldDB" id="A0A9Q0GX71"/>
<sequence>MVWGFCDGSLSSGRGIRGEWGGEGLAMVVGNGGTTIVICRLTSFPSQIILTSQNSERVFGGVDAFGSRSRRMKDFVFGGFNADLSQDHSHLCEEESEIQENQNFFVSVFDLIHRYLVLQEEEFQSCEFYLLIGKRSTKNLPTKKKKKNEEDRRV</sequence>